<dbReference type="SMART" id="SM00233">
    <property type="entry name" value="PH"/>
    <property type="match status" value="1"/>
</dbReference>
<feature type="region of interest" description="Disordered" evidence="1">
    <location>
        <begin position="49"/>
        <end position="91"/>
    </location>
</feature>
<proteinExistence type="predicted"/>
<evidence type="ECO:0000256" key="1">
    <source>
        <dbReference type="SAM" id="MobiDB-lite"/>
    </source>
</evidence>
<dbReference type="STRING" id="461836.A0A0L0DPZ5"/>
<dbReference type="PANTHER" id="PTHR14336">
    <property type="entry name" value="TANDEM PH DOMAIN CONTAINING PROTEIN"/>
    <property type="match status" value="1"/>
</dbReference>
<dbReference type="InterPro" id="IPR051707">
    <property type="entry name" value="PI-Interact_SigTrans_Reg"/>
</dbReference>
<dbReference type="AlphaFoldDB" id="A0A0L0DPZ5"/>
<gene>
    <name evidence="3" type="ORF">AMSG_10331</name>
</gene>
<feature type="compositionally biased region" description="Pro residues" evidence="1">
    <location>
        <begin position="55"/>
        <end position="66"/>
    </location>
</feature>
<dbReference type="RefSeq" id="XP_013753796.1">
    <property type="nucleotide sequence ID" value="XM_013898342.1"/>
</dbReference>
<evidence type="ECO:0000259" key="2">
    <source>
        <dbReference type="PROSITE" id="PS50003"/>
    </source>
</evidence>
<sequence length="579" mass="62282">MLPHAAAAQPEPLIASPEHELDFTASHDKPDWVRQTEHSLGGLAWHVQHAEKPSTRPPSMPLPASPPRLGAAPSGMASAPALPTAPPPRSPHAIKRITIHPDDVETEDIANSIEAKPLLLKSLVSTSRDHKSLPALDTNIESVAKLDDLAIRYGEVVAVQPHNVVALNNLAAALGYKAFMVKRLRASHREADVASVDLPGLVATATATIERSLAELREASKPVPVDMIINHGFLHYMASTMASSQLDVARHLDTAEASFESIIDHDRACFGTRFVYGRVLFAKASKAKPGVQRVNALAIVLKYFVSIAPSTPLHLGVFREWLDLAPALAAAIGRGAAARELLETMLDSVSRVLAAFQFCTHEKAFWMLGKFYSMRAVLALDAKNKHKWKCLKEESRTVASVLPQFIGNARYIGFLYKRGGVRKNFKKRMFVLIVPTDSTPISHIKLSYYEPVTSVTKPKGVIPMAEASEVAPTSDASLEGKLGVARGSCFTLVTVSRTYTLVAPTPDMAAQWVAVLQSVIDQDYASYSPPKVSTAETPSVFHILEPDVEPATMTASSSPPEAAAAVAAVPAPAGPSSQA</sequence>
<keyword evidence="4" id="KW-1185">Reference proteome</keyword>
<dbReference type="Proteomes" id="UP000054408">
    <property type="component" value="Unassembled WGS sequence"/>
</dbReference>
<name>A0A0L0DPZ5_THETB</name>
<feature type="compositionally biased region" description="Low complexity" evidence="1">
    <location>
        <begin position="555"/>
        <end position="579"/>
    </location>
</feature>
<protein>
    <recommendedName>
        <fullName evidence="2">PH domain-containing protein</fullName>
    </recommendedName>
</protein>
<dbReference type="Gene3D" id="2.30.29.30">
    <property type="entry name" value="Pleckstrin-homology domain (PH domain)/Phosphotyrosine-binding domain (PTB)"/>
    <property type="match status" value="1"/>
</dbReference>
<dbReference type="PROSITE" id="PS50003">
    <property type="entry name" value="PH_DOMAIN"/>
    <property type="match status" value="1"/>
</dbReference>
<dbReference type="InterPro" id="IPR011993">
    <property type="entry name" value="PH-like_dom_sf"/>
</dbReference>
<dbReference type="OrthoDB" id="10266696at2759"/>
<feature type="region of interest" description="Disordered" evidence="1">
    <location>
        <begin position="551"/>
        <end position="579"/>
    </location>
</feature>
<evidence type="ECO:0000313" key="3">
    <source>
        <dbReference type="EMBL" id="KNC54340.1"/>
    </source>
</evidence>
<feature type="domain" description="PH" evidence="2">
    <location>
        <begin position="408"/>
        <end position="521"/>
    </location>
</feature>
<evidence type="ECO:0000313" key="4">
    <source>
        <dbReference type="Proteomes" id="UP000054408"/>
    </source>
</evidence>
<dbReference type="SUPFAM" id="SSF50729">
    <property type="entry name" value="PH domain-like"/>
    <property type="match status" value="1"/>
</dbReference>
<reference evidence="3 4" key="1">
    <citation type="submission" date="2010-05" db="EMBL/GenBank/DDBJ databases">
        <title>The Genome Sequence of Thecamonas trahens ATCC 50062.</title>
        <authorList>
            <consortium name="The Broad Institute Genome Sequencing Platform"/>
            <person name="Russ C."/>
            <person name="Cuomo C."/>
            <person name="Shea T."/>
            <person name="Young S.K."/>
            <person name="Zeng Q."/>
            <person name="Koehrsen M."/>
            <person name="Haas B."/>
            <person name="Borodovsky M."/>
            <person name="Guigo R."/>
            <person name="Alvarado L."/>
            <person name="Berlin A."/>
            <person name="Bochicchio J."/>
            <person name="Borenstein D."/>
            <person name="Chapman S."/>
            <person name="Chen Z."/>
            <person name="Freedman E."/>
            <person name="Gellesch M."/>
            <person name="Goldberg J."/>
            <person name="Griggs A."/>
            <person name="Gujja S."/>
            <person name="Heilman E."/>
            <person name="Heiman D."/>
            <person name="Hepburn T."/>
            <person name="Howarth C."/>
            <person name="Jen D."/>
            <person name="Larson L."/>
            <person name="Mehta T."/>
            <person name="Park D."/>
            <person name="Pearson M."/>
            <person name="Roberts A."/>
            <person name="Saif S."/>
            <person name="Shenoy N."/>
            <person name="Sisk P."/>
            <person name="Stolte C."/>
            <person name="Sykes S."/>
            <person name="Thomson T."/>
            <person name="Walk T."/>
            <person name="White J."/>
            <person name="Yandava C."/>
            <person name="Burger G."/>
            <person name="Gray M.W."/>
            <person name="Holland P.W.H."/>
            <person name="King N."/>
            <person name="Lang F.B.F."/>
            <person name="Roger A.J."/>
            <person name="Ruiz-Trillo I."/>
            <person name="Lander E."/>
            <person name="Nusbaum C."/>
        </authorList>
    </citation>
    <scope>NUCLEOTIDE SEQUENCE [LARGE SCALE GENOMIC DNA]</scope>
    <source>
        <strain evidence="3 4">ATCC 50062</strain>
    </source>
</reference>
<organism evidence="3 4">
    <name type="scientific">Thecamonas trahens ATCC 50062</name>
    <dbReference type="NCBI Taxonomy" id="461836"/>
    <lineage>
        <taxon>Eukaryota</taxon>
        <taxon>Apusozoa</taxon>
        <taxon>Apusomonadida</taxon>
        <taxon>Apusomonadidae</taxon>
        <taxon>Thecamonas</taxon>
    </lineage>
</organism>
<feature type="region of interest" description="Disordered" evidence="1">
    <location>
        <begin position="1"/>
        <end position="21"/>
    </location>
</feature>
<dbReference type="eggNOG" id="KOG1090">
    <property type="taxonomic scope" value="Eukaryota"/>
</dbReference>
<dbReference type="InterPro" id="IPR001849">
    <property type="entry name" value="PH_domain"/>
</dbReference>
<feature type="compositionally biased region" description="Low complexity" evidence="1">
    <location>
        <begin position="67"/>
        <end position="82"/>
    </location>
</feature>
<accession>A0A0L0DPZ5</accession>
<dbReference type="EMBL" id="GL349488">
    <property type="protein sequence ID" value="KNC54340.1"/>
    <property type="molecule type" value="Genomic_DNA"/>
</dbReference>
<dbReference type="GeneID" id="25568577"/>
<dbReference type="Pfam" id="PF00169">
    <property type="entry name" value="PH"/>
    <property type="match status" value="1"/>
</dbReference>